<name>A0A1J1HIM0_9DIPT</name>
<gene>
    <name evidence="1" type="ORF">CLUMA_CG001674</name>
</gene>
<keyword evidence="2" id="KW-1185">Reference proteome</keyword>
<proteinExistence type="predicted"/>
<dbReference type="AlphaFoldDB" id="A0A1J1HIM0"/>
<accession>A0A1J1HIM0</accession>
<sequence length="61" mass="6988">MRFYEATLEIGSLSSLEREARTAFEGRTKIYGLLMNREEFLPFFATINRNSAHISTSLNAD</sequence>
<evidence type="ECO:0000313" key="1">
    <source>
        <dbReference type="EMBL" id="CRK87887.1"/>
    </source>
</evidence>
<dbReference type="EMBL" id="CVRI01000006">
    <property type="protein sequence ID" value="CRK87887.1"/>
    <property type="molecule type" value="Genomic_DNA"/>
</dbReference>
<dbReference type="Proteomes" id="UP000183832">
    <property type="component" value="Unassembled WGS sequence"/>
</dbReference>
<evidence type="ECO:0000313" key="2">
    <source>
        <dbReference type="Proteomes" id="UP000183832"/>
    </source>
</evidence>
<protein>
    <submittedName>
        <fullName evidence="1">CLUMA_CG001674, isoform A</fullName>
    </submittedName>
</protein>
<reference evidence="1 2" key="1">
    <citation type="submission" date="2015-04" db="EMBL/GenBank/DDBJ databases">
        <authorList>
            <person name="Syromyatnikov M.Y."/>
            <person name="Popov V.N."/>
        </authorList>
    </citation>
    <scope>NUCLEOTIDE SEQUENCE [LARGE SCALE GENOMIC DNA]</scope>
</reference>
<organism evidence="1 2">
    <name type="scientific">Clunio marinus</name>
    <dbReference type="NCBI Taxonomy" id="568069"/>
    <lineage>
        <taxon>Eukaryota</taxon>
        <taxon>Metazoa</taxon>
        <taxon>Ecdysozoa</taxon>
        <taxon>Arthropoda</taxon>
        <taxon>Hexapoda</taxon>
        <taxon>Insecta</taxon>
        <taxon>Pterygota</taxon>
        <taxon>Neoptera</taxon>
        <taxon>Endopterygota</taxon>
        <taxon>Diptera</taxon>
        <taxon>Nematocera</taxon>
        <taxon>Chironomoidea</taxon>
        <taxon>Chironomidae</taxon>
        <taxon>Clunio</taxon>
    </lineage>
</organism>